<keyword evidence="5" id="KW-0540">Nuclease</keyword>
<dbReference type="AlphaFoldDB" id="A0A2G1DKP7"/>
<dbReference type="InterPro" id="IPR001130">
    <property type="entry name" value="TatD-like"/>
</dbReference>
<dbReference type="FunFam" id="3.20.20.140:FF:000005">
    <property type="entry name" value="TatD family hydrolase"/>
    <property type="match status" value="1"/>
</dbReference>
<feature type="binding site" evidence="4">
    <location>
        <position position="132"/>
    </location>
    <ligand>
        <name>a divalent metal cation</name>
        <dbReference type="ChEBI" id="CHEBI:60240"/>
        <label>2</label>
    </ligand>
</feature>
<protein>
    <submittedName>
        <fullName evidence="6">Hydrolase TatD</fullName>
    </submittedName>
    <submittedName>
        <fullName evidence="5">SsDNA/RNA exonuclease, 3'-5' specific</fullName>
        <ecNumber evidence="5">3.1.11.1</ecNumber>
        <ecNumber evidence="5">3.1.13.-</ecNumber>
    </submittedName>
</protein>
<dbReference type="Gene3D" id="3.20.20.140">
    <property type="entry name" value="Metal-dependent hydrolases"/>
    <property type="match status" value="1"/>
</dbReference>
<dbReference type="Proteomes" id="UP000221222">
    <property type="component" value="Unassembled WGS sequence"/>
</dbReference>
<comment type="similarity">
    <text evidence="1">Belongs to the metallo-dependent hydrolases superfamily. TatD-type hydrolase family.</text>
</comment>
<feature type="binding site" evidence="4">
    <location>
        <position position="157"/>
    </location>
    <ligand>
        <name>a divalent metal cation</name>
        <dbReference type="ChEBI" id="CHEBI:60240"/>
        <label>2</label>
    </ligand>
</feature>
<dbReference type="NCBIfam" id="TIGR00010">
    <property type="entry name" value="YchF/TatD family DNA exonuclease"/>
    <property type="match status" value="1"/>
</dbReference>
<dbReference type="SUPFAM" id="SSF51556">
    <property type="entry name" value="Metallo-dependent hydrolases"/>
    <property type="match status" value="1"/>
</dbReference>
<dbReference type="InterPro" id="IPR018228">
    <property type="entry name" value="DNase_TatD-rel_CS"/>
</dbReference>
<dbReference type="PIRSF" id="PIRSF005902">
    <property type="entry name" value="DNase_TatD"/>
    <property type="match status" value="1"/>
</dbReference>
<keyword evidence="7" id="KW-1185">Reference proteome</keyword>
<dbReference type="InterPro" id="IPR015991">
    <property type="entry name" value="TatD/YcfH-like"/>
</dbReference>
<dbReference type="Proteomes" id="UP000262712">
    <property type="component" value="Chromosome"/>
</dbReference>
<sequence>MIIDTHCHLDNEQYYEDIETVISNALDSNVKGFLIPGADPKDLPRAVELAEKYDEVYFSVGVHPYDANAFDLEIMKKYVTHPKCIAVGECGLDYFRLPESEIDKEEEIKLQKDVFIKQIEFAKEVRKPLIVHVRDASNDSKKLLLDYNAKEVGGVLHCFNADEQLISLANENFYFGIGGVLTFKNARKLIQVFPKIPKEKIIIETDGPYLTPHPYRGKRNEPAYTTLVAQKISELLEISLEEVETFTTNNAKTLFKEFSNIN</sequence>
<evidence type="ECO:0000256" key="4">
    <source>
        <dbReference type="PIRSR" id="PIRSR005902-1"/>
    </source>
</evidence>
<feature type="binding site" evidence="4">
    <location>
        <position position="6"/>
    </location>
    <ligand>
        <name>a divalent metal cation</name>
        <dbReference type="ChEBI" id="CHEBI:60240"/>
        <label>1</label>
    </ligand>
</feature>
<dbReference type="KEGG" id="amol:AMOL_1680"/>
<reference evidence="5 8" key="2">
    <citation type="submission" date="2018-08" db="EMBL/GenBank/DDBJ databases">
        <title>Complete genome of the Arcobacter molluscorum type strain LMG 25693.</title>
        <authorList>
            <person name="Miller W.G."/>
            <person name="Yee E."/>
            <person name="Bono J.L."/>
        </authorList>
    </citation>
    <scope>NUCLEOTIDE SEQUENCE [LARGE SCALE GENOMIC DNA]</scope>
    <source>
        <strain evidence="5 8">CECT 7696</strain>
    </source>
</reference>
<dbReference type="InterPro" id="IPR032466">
    <property type="entry name" value="Metal_Hydrolase"/>
</dbReference>
<feature type="binding site" evidence="4">
    <location>
        <position position="206"/>
    </location>
    <ligand>
        <name>a divalent metal cation</name>
        <dbReference type="ChEBI" id="CHEBI:60240"/>
        <label>1</label>
    </ligand>
</feature>
<gene>
    <name evidence="5" type="primary">tatD</name>
    <name evidence="5" type="ORF">AMOL_1680</name>
    <name evidence="6" type="ORF">CPU12_02135</name>
</gene>
<dbReference type="PROSITE" id="PS01137">
    <property type="entry name" value="TATD_1"/>
    <property type="match status" value="1"/>
</dbReference>
<evidence type="ECO:0000313" key="7">
    <source>
        <dbReference type="Proteomes" id="UP000221222"/>
    </source>
</evidence>
<dbReference type="GO" id="GO:0046872">
    <property type="term" value="F:metal ion binding"/>
    <property type="evidence" value="ECO:0007669"/>
    <property type="project" value="UniProtKB-KW"/>
</dbReference>
<evidence type="ECO:0000256" key="1">
    <source>
        <dbReference type="ARBA" id="ARBA00009275"/>
    </source>
</evidence>
<evidence type="ECO:0000313" key="5">
    <source>
        <dbReference type="EMBL" id="AXX92645.1"/>
    </source>
</evidence>
<dbReference type="CDD" id="cd01310">
    <property type="entry name" value="TatD_DNAse"/>
    <property type="match status" value="1"/>
</dbReference>
<keyword evidence="2 4" id="KW-0479">Metal-binding</keyword>
<keyword evidence="5" id="KW-0269">Exonuclease</keyword>
<dbReference type="EC" id="3.1.13.-" evidence="5"/>
<accession>A0A2G1DKP7</accession>
<dbReference type="EMBL" id="NXFY01000002">
    <property type="protein sequence ID" value="PHO19067.1"/>
    <property type="molecule type" value="Genomic_DNA"/>
</dbReference>
<dbReference type="EMBL" id="CP032098">
    <property type="protein sequence ID" value="AXX92645.1"/>
    <property type="molecule type" value="Genomic_DNA"/>
</dbReference>
<name>A0A2G1DKP7_9BACT</name>
<evidence type="ECO:0000313" key="6">
    <source>
        <dbReference type="EMBL" id="PHO19067.1"/>
    </source>
</evidence>
<reference evidence="6 7" key="1">
    <citation type="submission" date="2017-09" db="EMBL/GenBank/DDBJ databases">
        <title>Arcobacter canalis sp. nov., a new species isolated from a water canal contaminated with urban sewage.</title>
        <authorList>
            <person name="Perez-Cataluna A."/>
            <person name="Salas-Masso N."/>
            <person name="Figueras M.J."/>
        </authorList>
    </citation>
    <scope>NUCLEOTIDE SEQUENCE [LARGE SCALE GENOMIC DNA]</scope>
    <source>
        <strain evidence="6 7">F98-3</strain>
    </source>
</reference>
<keyword evidence="3 6" id="KW-0378">Hydrolase</keyword>
<proteinExistence type="inferred from homology"/>
<dbReference type="PANTHER" id="PTHR46124:SF2">
    <property type="entry name" value="D-AMINOACYL-TRNA DEACYLASE"/>
    <property type="match status" value="1"/>
</dbReference>
<feature type="binding site" evidence="4">
    <location>
        <position position="89"/>
    </location>
    <ligand>
        <name>a divalent metal cation</name>
        <dbReference type="ChEBI" id="CHEBI:60240"/>
        <label>1</label>
    </ligand>
</feature>
<organism evidence="6 7">
    <name type="scientific">Malaciobacter molluscorum LMG 25693</name>
    <dbReference type="NCBI Taxonomy" id="870501"/>
    <lineage>
        <taxon>Bacteria</taxon>
        <taxon>Pseudomonadati</taxon>
        <taxon>Campylobacterota</taxon>
        <taxon>Epsilonproteobacteria</taxon>
        <taxon>Campylobacterales</taxon>
        <taxon>Arcobacteraceae</taxon>
        <taxon>Malaciobacter</taxon>
    </lineage>
</organism>
<evidence type="ECO:0000256" key="3">
    <source>
        <dbReference type="ARBA" id="ARBA00022801"/>
    </source>
</evidence>
<dbReference type="Pfam" id="PF01026">
    <property type="entry name" value="TatD_DNase"/>
    <property type="match status" value="1"/>
</dbReference>
<evidence type="ECO:0000256" key="2">
    <source>
        <dbReference type="ARBA" id="ARBA00022723"/>
    </source>
</evidence>
<dbReference type="PANTHER" id="PTHR46124">
    <property type="entry name" value="D-AMINOACYL-TRNA DEACYLASE"/>
    <property type="match status" value="1"/>
</dbReference>
<feature type="binding site" evidence="4">
    <location>
        <position position="8"/>
    </location>
    <ligand>
        <name>a divalent metal cation</name>
        <dbReference type="ChEBI" id="CHEBI:60240"/>
        <label>1</label>
    </ligand>
</feature>
<dbReference type="GO" id="GO:0005829">
    <property type="term" value="C:cytosol"/>
    <property type="evidence" value="ECO:0007669"/>
    <property type="project" value="TreeGrafter"/>
</dbReference>
<evidence type="ECO:0000313" key="8">
    <source>
        <dbReference type="Proteomes" id="UP000262712"/>
    </source>
</evidence>
<dbReference type="EC" id="3.1.11.1" evidence="5"/>
<dbReference type="GO" id="GO:0008310">
    <property type="term" value="F:single-stranded DNA 3'-5' DNA exonuclease activity"/>
    <property type="evidence" value="ECO:0007669"/>
    <property type="project" value="UniProtKB-EC"/>
</dbReference>